<dbReference type="InterPro" id="IPR008868">
    <property type="entry name" value="TniB"/>
</dbReference>
<evidence type="ECO:0000313" key="2">
    <source>
        <dbReference type="Proteomes" id="UP000306631"/>
    </source>
</evidence>
<evidence type="ECO:0000313" key="1">
    <source>
        <dbReference type="EMBL" id="TGY34115.1"/>
    </source>
</evidence>
<protein>
    <submittedName>
        <fullName evidence="1">Uncharacterized protein</fullName>
    </submittedName>
</protein>
<dbReference type="Pfam" id="PF05621">
    <property type="entry name" value="TniB"/>
    <property type="match status" value="1"/>
</dbReference>
<dbReference type="EMBL" id="SRYW01000007">
    <property type="protein sequence ID" value="TGY34115.1"/>
    <property type="molecule type" value="Genomic_DNA"/>
</dbReference>
<comment type="caution">
    <text evidence="1">The sequence shown here is derived from an EMBL/GenBank/DDBJ whole genome shotgun (WGS) entry which is preliminary data.</text>
</comment>
<dbReference type="Gene3D" id="3.40.50.300">
    <property type="entry name" value="P-loop containing nucleotide triphosphate hydrolases"/>
    <property type="match status" value="1"/>
</dbReference>
<sequence length="283" mass="31402">MNLPEDIGRTHPHLEGDLPFVLSSHSVRILKALSQLRVGEYRRSRPVCLHIAAAAGSGKSRLLNHYMSQVSAVREATGSRYREAILIEAPYDGNCMKMCRSIINACLPGFPIRKTQNIHEQVADVLQASGVKQLLIDEAGHILNAGKSGQQYTLALIKSICNLGITVCIATTGNMVNVLAADEQLASRFKRVELPVWSESNEFRQFLAGIEVELKLPERSHLDSKTMIRWLTAHDCCVTFRLLEVVLGATRLANSRGEGRISVELLDECWKSGFGVEERSHED</sequence>
<organism evidence="1 2">
    <name type="scientific">Stenotrophomonas maltophilia</name>
    <name type="common">Pseudomonas maltophilia</name>
    <name type="synonym">Xanthomonas maltophilia</name>
    <dbReference type="NCBI Taxonomy" id="40324"/>
    <lineage>
        <taxon>Bacteria</taxon>
        <taxon>Pseudomonadati</taxon>
        <taxon>Pseudomonadota</taxon>
        <taxon>Gammaproteobacteria</taxon>
        <taxon>Lysobacterales</taxon>
        <taxon>Lysobacteraceae</taxon>
        <taxon>Stenotrophomonas</taxon>
        <taxon>Stenotrophomonas maltophilia group</taxon>
    </lineage>
</organism>
<dbReference type="OrthoDB" id="6057124at2"/>
<gene>
    <name evidence="1" type="ORF">E5352_09525</name>
</gene>
<reference evidence="1 2" key="1">
    <citation type="submission" date="2019-04" db="EMBL/GenBank/DDBJ databases">
        <title>Microbes associate with the intestines of laboratory mice.</title>
        <authorList>
            <person name="Navarre W."/>
            <person name="Wong E."/>
            <person name="Huang K."/>
            <person name="Tropini C."/>
            <person name="Ng K."/>
            <person name="Yu B."/>
        </authorList>
    </citation>
    <scope>NUCLEOTIDE SEQUENCE [LARGE SCALE GENOMIC DNA]</scope>
    <source>
        <strain evidence="1 2">NM62_B4-13</strain>
    </source>
</reference>
<dbReference type="Proteomes" id="UP000306631">
    <property type="component" value="Unassembled WGS sequence"/>
</dbReference>
<dbReference type="SUPFAM" id="SSF52540">
    <property type="entry name" value="P-loop containing nucleoside triphosphate hydrolases"/>
    <property type="match status" value="1"/>
</dbReference>
<name>A0A4S2CZJ9_STEMA</name>
<proteinExistence type="predicted"/>
<accession>A0A4S2CZJ9</accession>
<dbReference type="InterPro" id="IPR027417">
    <property type="entry name" value="P-loop_NTPase"/>
</dbReference>
<dbReference type="RefSeq" id="WP_136004747.1">
    <property type="nucleotide sequence ID" value="NZ_SRYW01000007.1"/>
</dbReference>
<dbReference type="AlphaFoldDB" id="A0A4S2CZJ9"/>